<evidence type="ECO:0000256" key="7">
    <source>
        <dbReference type="ARBA" id="ARBA00052329"/>
    </source>
</evidence>
<evidence type="ECO:0000256" key="8">
    <source>
        <dbReference type="ARBA" id="ARBA00060613"/>
    </source>
</evidence>
<keyword evidence="13" id="KW-1185">Reference proteome</keyword>
<dbReference type="GO" id="GO:0009073">
    <property type="term" value="P:aromatic amino acid family biosynthetic process"/>
    <property type="evidence" value="ECO:0007669"/>
    <property type="project" value="UniProtKB-KW"/>
</dbReference>
<dbReference type="AlphaFoldDB" id="A0A1H6Q6C3"/>
<dbReference type="GO" id="GO:0004764">
    <property type="term" value="F:shikimate 3-dehydrogenase (NADP+) activity"/>
    <property type="evidence" value="ECO:0007669"/>
    <property type="project" value="UniProtKB-UniRule"/>
</dbReference>
<comment type="catalytic activity">
    <reaction evidence="9">
        <text>shikimate + NADP(+) = 3-dehydroshikimate + NADPH + H(+)</text>
        <dbReference type="Rhea" id="RHEA:17737"/>
        <dbReference type="ChEBI" id="CHEBI:15378"/>
        <dbReference type="ChEBI" id="CHEBI:16630"/>
        <dbReference type="ChEBI" id="CHEBI:36208"/>
        <dbReference type="ChEBI" id="CHEBI:57783"/>
        <dbReference type="ChEBI" id="CHEBI:58349"/>
        <dbReference type="EC" id="1.1.1.25"/>
    </reaction>
</comment>
<evidence type="ECO:0000259" key="10">
    <source>
        <dbReference type="Pfam" id="PF08501"/>
    </source>
</evidence>
<dbReference type="SUPFAM" id="SSF53223">
    <property type="entry name" value="Aminoacid dehydrogenase-like, N-terminal domain"/>
    <property type="match status" value="1"/>
</dbReference>
<comment type="similarity">
    <text evidence="9">Belongs to the shikimate dehydrogenase family.</text>
</comment>
<dbReference type="InterPro" id="IPR011342">
    <property type="entry name" value="Shikimate_DH"/>
</dbReference>
<feature type="binding site" evidence="9">
    <location>
        <position position="258"/>
    </location>
    <ligand>
        <name>NADP(+)</name>
        <dbReference type="ChEBI" id="CHEBI:58349"/>
    </ligand>
</feature>
<dbReference type="GO" id="GO:0052734">
    <property type="term" value="F:shikimate 3-dehydrogenase (NAD+) activity"/>
    <property type="evidence" value="ECO:0007669"/>
    <property type="project" value="RHEA"/>
</dbReference>
<dbReference type="GO" id="GO:0009423">
    <property type="term" value="P:chorismate biosynthetic process"/>
    <property type="evidence" value="ECO:0007669"/>
    <property type="project" value="UniProtKB-UniRule"/>
</dbReference>
<feature type="binding site" evidence="9">
    <location>
        <begin position="135"/>
        <end position="139"/>
    </location>
    <ligand>
        <name>NADP(+)</name>
        <dbReference type="ChEBI" id="CHEBI:58349"/>
    </ligand>
</feature>
<dbReference type="InterPro" id="IPR041121">
    <property type="entry name" value="SDH_C"/>
</dbReference>
<dbReference type="GO" id="GO:0050661">
    <property type="term" value="F:NADP binding"/>
    <property type="evidence" value="ECO:0007669"/>
    <property type="project" value="InterPro"/>
</dbReference>
<feature type="binding site" evidence="9">
    <location>
        <position position="71"/>
    </location>
    <ligand>
        <name>shikimate</name>
        <dbReference type="ChEBI" id="CHEBI:36208"/>
    </ligand>
</feature>
<gene>
    <name evidence="9" type="primary">aroE</name>
    <name evidence="12" type="ORF">SAMN04487834_100248</name>
</gene>
<dbReference type="SUPFAM" id="SSF51735">
    <property type="entry name" value="NAD(P)-binding Rossmann-fold domains"/>
    <property type="match status" value="1"/>
</dbReference>
<dbReference type="Proteomes" id="UP000183028">
    <property type="component" value="Unassembled WGS sequence"/>
</dbReference>
<dbReference type="PANTHER" id="PTHR21089">
    <property type="entry name" value="SHIKIMATE DEHYDROGENASE"/>
    <property type="match status" value="1"/>
</dbReference>
<evidence type="ECO:0000313" key="13">
    <source>
        <dbReference type="Proteomes" id="UP000183028"/>
    </source>
</evidence>
<evidence type="ECO:0000259" key="11">
    <source>
        <dbReference type="Pfam" id="PF18317"/>
    </source>
</evidence>
<dbReference type="OrthoDB" id="9792692at2"/>
<feature type="domain" description="Shikimate dehydrogenase substrate binding N-terminal" evidence="10">
    <location>
        <begin position="16"/>
        <end position="98"/>
    </location>
</feature>
<evidence type="ECO:0000256" key="9">
    <source>
        <dbReference type="HAMAP-Rule" id="MF_00222"/>
    </source>
</evidence>
<dbReference type="eggNOG" id="COG0169">
    <property type="taxonomic scope" value="Bacteria"/>
</dbReference>
<dbReference type="RefSeq" id="WP_074731119.1">
    <property type="nucleotide sequence ID" value="NZ_FNYK01000002.1"/>
</dbReference>
<name>A0A1H6Q6C3_9FIRM</name>
<dbReference type="FunFam" id="3.40.50.10860:FF:000004">
    <property type="entry name" value="Quinate/shikimate dehydrogenase"/>
    <property type="match status" value="1"/>
</dbReference>
<feature type="binding site" evidence="9">
    <location>
        <position position="265"/>
    </location>
    <ligand>
        <name>shikimate</name>
        <dbReference type="ChEBI" id="CHEBI:36208"/>
    </ligand>
</feature>
<comment type="caution">
    <text evidence="9">Lacks conserved residue(s) required for the propagation of feature annotation.</text>
</comment>
<feature type="binding site" evidence="9">
    <location>
        <position position="96"/>
    </location>
    <ligand>
        <name>shikimate</name>
        <dbReference type="ChEBI" id="CHEBI:36208"/>
    </ligand>
</feature>
<dbReference type="HAMAP" id="MF_00222">
    <property type="entry name" value="Shikimate_DH_AroE"/>
    <property type="match status" value="1"/>
</dbReference>
<dbReference type="EMBL" id="FNYK01000002">
    <property type="protein sequence ID" value="SEI39359.1"/>
    <property type="molecule type" value="Genomic_DNA"/>
</dbReference>
<dbReference type="Gene3D" id="3.40.50.10860">
    <property type="entry name" value="Leucine Dehydrogenase, chain A, domain 1"/>
    <property type="match status" value="1"/>
</dbReference>
<dbReference type="InterPro" id="IPR046346">
    <property type="entry name" value="Aminoacid_DH-like_N_sf"/>
</dbReference>
<comment type="function">
    <text evidence="9">Involved in the biosynthesis of the chorismate, which leads to the biosynthesis of aromatic amino acids. Catalyzes the reversible NADPH linked reduction of 3-dehydroshikimate (DHSA) to yield shikimate (SA).</text>
</comment>
<dbReference type="STRING" id="322505.SAMN04487836_1146"/>
<comment type="pathway">
    <text evidence="8">Aromatic compound metabolism; 3,4-dihydroxybenzoate biosynthesis; 3-dehydroquinate from D-quinate (NAD(+) route).</text>
</comment>
<dbReference type="Pfam" id="PF18317">
    <property type="entry name" value="SDH_C"/>
    <property type="match status" value="1"/>
</dbReference>
<keyword evidence="2 9" id="KW-0028">Amino-acid biosynthesis</keyword>
<dbReference type="InterPro" id="IPR036291">
    <property type="entry name" value="NAD(P)-bd_dom_sf"/>
</dbReference>
<evidence type="ECO:0000256" key="5">
    <source>
        <dbReference type="ARBA" id="ARBA00023141"/>
    </source>
</evidence>
<dbReference type="UniPathway" id="UPA00053">
    <property type="reaction ID" value="UER00087"/>
</dbReference>
<dbReference type="PANTHER" id="PTHR21089:SF1">
    <property type="entry name" value="BIFUNCTIONAL 3-DEHYDROQUINATE DEHYDRATASE_SHIKIMATE DEHYDROGENASE, CHLOROPLASTIC"/>
    <property type="match status" value="1"/>
</dbReference>
<dbReference type="NCBIfam" id="TIGR00507">
    <property type="entry name" value="aroE"/>
    <property type="match status" value="1"/>
</dbReference>
<dbReference type="FunFam" id="3.40.50.720:FF:000086">
    <property type="entry name" value="Quinate/shikimate dehydrogenase"/>
    <property type="match status" value="1"/>
</dbReference>
<evidence type="ECO:0000256" key="3">
    <source>
        <dbReference type="ARBA" id="ARBA00022857"/>
    </source>
</evidence>
<dbReference type="CDD" id="cd01065">
    <property type="entry name" value="NAD_bind_Shikimate_DH"/>
    <property type="match status" value="1"/>
</dbReference>
<comment type="catalytic activity">
    <reaction evidence="7">
        <text>shikimate + NAD(+) = 3-dehydroshikimate + NADH + H(+)</text>
        <dbReference type="Rhea" id="RHEA:17741"/>
        <dbReference type="ChEBI" id="CHEBI:15378"/>
        <dbReference type="ChEBI" id="CHEBI:16630"/>
        <dbReference type="ChEBI" id="CHEBI:36208"/>
        <dbReference type="ChEBI" id="CHEBI:57540"/>
        <dbReference type="ChEBI" id="CHEBI:57945"/>
    </reaction>
</comment>
<protein>
    <recommendedName>
        <fullName evidence="9">Shikimate dehydrogenase (NADP(+))</fullName>
        <shortName evidence="9">SDH</shortName>
        <ecNumber evidence="9">1.1.1.25</ecNumber>
    </recommendedName>
</protein>
<dbReference type="GO" id="GO:0019632">
    <property type="term" value="P:shikimate metabolic process"/>
    <property type="evidence" value="ECO:0007669"/>
    <property type="project" value="InterPro"/>
</dbReference>
<organism evidence="12 13">
    <name type="scientific">Sharpea azabuensis</name>
    <dbReference type="NCBI Taxonomy" id="322505"/>
    <lineage>
        <taxon>Bacteria</taxon>
        <taxon>Bacillati</taxon>
        <taxon>Bacillota</taxon>
        <taxon>Erysipelotrichia</taxon>
        <taxon>Erysipelotrichales</taxon>
        <taxon>Coprobacillaceae</taxon>
        <taxon>Sharpea</taxon>
    </lineage>
</organism>
<proteinExistence type="inferred from homology"/>
<evidence type="ECO:0000256" key="2">
    <source>
        <dbReference type="ARBA" id="ARBA00022605"/>
    </source>
</evidence>
<comment type="subunit">
    <text evidence="9">Homodimer.</text>
</comment>
<dbReference type="Pfam" id="PF08501">
    <property type="entry name" value="Shikimate_dh_N"/>
    <property type="match status" value="1"/>
</dbReference>
<feature type="binding site" evidence="9">
    <location>
        <begin position="24"/>
        <end position="26"/>
    </location>
    <ligand>
        <name>shikimate</name>
        <dbReference type="ChEBI" id="CHEBI:36208"/>
    </ligand>
</feature>
<dbReference type="InterPro" id="IPR013708">
    <property type="entry name" value="Shikimate_DH-bd_N"/>
</dbReference>
<sequence length="289" mass="31244">MGRELAITGHTELIGLVATPIRHSMSPQMHNAAFDALGLDYVYLVFEVGKEELKDTVAGLKAMKVRGWNVSMPNKGDIVQYLDHVSLVSELCGAINTVVNDNGVLTGTSTDGTGFVRALSENGLDIKGKKLVLLGAGGAAAAIMAQCAIDGAKEIVVFNKKDSFYAKAQERLKLIEEKTGVEMHLYDIDDKALLKQEIDSADVLANATSVGMVPHQDSCLVEESDLHEGLYVFDCVYNPKDTLLLQRAKKVGAIPVSGVYMLLYQGAESFKLWTGKEMPIEVARKAIGL</sequence>
<evidence type="ECO:0000313" key="12">
    <source>
        <dbReference type="EMBL" id="SEI39359.1"/>
    </source>
</evidence>
<evidence type="ECO:0000256" key="4">
    <source>
        <dbReference type="ARBA" id="ARBA00023002"/>
    </source>
</evidence>
<feature type="binding site" evidence="9">
    <location>
        <position position="237"/>
    </location>
    <ligand>
        <name>shikimate</name>
        <dbReference type="ChEBI" id="CHEBI:36208"/>
    </ligand>
</feature>
<comment type="catalytic activity">
    <reaction evidence="6">
        <text>L-quinate + NAD(+) = 3-dehydroquinate + NADH + H(+)</text>
        <dbReference type="Rhea" id="RHEA:22364"/>
        <dbReference type="ChEBI" id="CHEBI:15378"/>
        <dbReference type="ChEBI" id="CHEBI:29751"/>
        <dbReference type="ChEBI" id="CHEBI:32364"/>
        <dbReference type="ChEBI" id="CHEBI:57540"/>
        <dbReference type="ChEBI" id="CHEBI:57945"/>
        <dbReference type="EC" id="1.1.1.24"/>
    </reaction>
</comment>
<dbReference type="GO" id="GO:0008652">
    <property type="term" value="P:amino acid biosynthetic process"/>
    <property type="evidence" value="ECO:0007669"/>
    <property type="project" value="UniProtKB-KW"/>
</dbReference>
<evidence type="ECO:0000256" key="1">
    <source>
        <dbReference type="ARBA" id="ARBA00004871"/>
    </source>
</evidence>
<feature type="binding site" evidence="9">
    <location>
        <position position="111"/>
    </location>
    <ligand>
        <name>shikimate</name>
        <dbReference type="ChEBI" id="CHEBI:36208"/>
    </ligand>
</feature>
<feature type="binding site" evidence="9">
    <location>
        <position position="235"/>
    </location>
    <ligand>
        <name>NADP(+)</name>
        <dbReference type="ChEBI" id="CHEBI:58349"/>
    </ligand>
</feature>
<feature type="active site" description="Proton acceptor" evidence="9">
    <location>
        <position position="75"/>
    </location>
</feature>
<dbReference type="Gene3D" id="3.40.50.720">
    <property type="entry name" value="NAD(P)-binding Rossmann-like Domain"/>
    <property type="match status" value="1"/>
</dbReference>
<reference evidence="13" key="1">
    <citation type="submission" date="2016-10" db="EMBL/GenBank/DDBJ databases">
        <authorList>
            <person name="Varghese N."/>
            <person name="Submissions S."/>
        </authorList>
    </citation>
    <scope>NUCLEOTIDE SEQUENCE [LARGE SCALE GENOMIC DNA]</scope>
    <source>
        <strain evidence="13">DSM 20406</strain>
    </source>
</reference>
<feature type="domain" description="SDH C-terminal" evidence="11">
    <location>
        <begin position="258"/>
        <end position="287"/>
    </location>
</feature>
<evidence type="ECO:0000256" key="6">
    <source>
        <dbReference type="ARBA" id="ARBA00051639"/>
    </source>
</evidence>
<accession>A0A1H6Q6C3</accession>
<dbReference type="InterPro" id="IPR022893">
    <property type="entry name" value="Shikimate_DH_fam"/>
</dbReference>
<comment type="pathway">
    <text evidence="1 9">Metabolic intermediate biosynthesis; chorismate biosynthesis; chorismate from D-erythrose 4-phosphate and phosphoenolpyruvate: step 4/7.</text>
</comment>
<keyword evidence="3 9" id="KW-0521">NADP</keyword>
<keyword evidence="5 9" id="KW-0057">Aromatic amino acid biosynthesis</keyword>
<dbReference type="EC" id="1.1.1.25" evidence="9"/>
<keyword evidence="4 9" id="KW-0560">Oxidoreductase</keyword>
<dbReference type="GO" id="GO:0030266">
    <property type="term" value="F:quinate 3-dehydrogenase (NAD+) activity"/>
    <property type="evidence" value="ECO:0007669"/>
    <property type="project" value="UniProtKB-EC"/>
</dbReference>